<dbReference type="AlphaFoldDB" id="A0A2P2LZC6"/>
<name>A0A2P2LZC6_RHIMU</name>
<evidence type="ECO:0000313" key="1">
    <source>
        <dbReference type="EMBL" id="MBX23308.1"/>
    </source>
</evidence>
<reference evidence="1" key="1">
    <citation type="submission" date="2018-02" db="EMBL/GenBank/DDBJ databases">
        <title>Rhizophora mucronata_Transcriptome.</title>
        <authorList>
            <person name="Meera S.P."/>
            <person name="Sreeshan A."/>
            <person name="Augustine A."/>
        </authorList>
    </citation>
    <scope>NUCLEOTIDE SEQUENCE</scope>
    <source>
        <tissue evidence="1">Leaf</tissue>
    </source>
</reference>
<protein>
    <submittedName>
        <fullName evidence="1">Uncharacterized protein LOC105649749 isoform X3</fullName>
    </submittedName>
</protein>
<sequence>MFDAQLTESCNSTTHVCEQPNDIMRECHATKNIPKK</sequence>
<organism evidence="1">
    <name type="scientific">Rhizophora mucronata</name>
    <name type="common">Asiatic mangrove</name>
    <dbReference type="NCBI Taxonomy" id="61149"/>
    <lineage>
        <taxon>Eukaryota</taxon>
        <taxon>Viridiplantae</taxon>
        <taxon>Streptophyta</taxon>
        <taxon>Embryophyta</taxon>
        <taxon>Tracheophyta</taxon>
        <taxon>Spermatophyta</taxon>
        <taxon>Magnoliopsida</taxon>
        <taxon>eudicotyledons</taxon>
        <taxon>Gunneridae</taxon>
        <taxon>Pentapetalae</taxon>
        <taxon>rosids</taxon>
        <taxon>fabids</taxon>
        <taxon>Malpighiales</taxon>
        <taxon>Rhizophoraceae</taxon>
        <taxon>Rhizophora</taxon>
    </lineage>
</organism>
<proteinExistence type="predicted"/>
<accession>A0A2P2LZC6</accession>
<dbReference type="EMBL" id="GGEC01042824">
    <property type="protein sequence ID" value="MBX23308.1"/>
    <property type="molecule type" value="Transcribed_RNA"/>
</dbReference>